<dbReference type="SUPFAM" id="SSF56601">
    <property type="entry name" value="beta-lactamase/transpeptidase-like"/>
    <property type="match status" value="1"/>
</dbReference>
<organism evidence="2 3">
    <name type="scientific">Actinokineospora iranica</name>
    <dbReference type="NCBI Taxonomy" id="1271860"/>
    <lineage>
        <taxon>Bacteria</taxon>
        <taxon>Bacillati</taxon>
        <taxon>Actinomycetota</taxon>
        <taxon>Actinomycetes</taxon>
        <taxon>Pseudonocardiales</taxon>
        <taxon>Pseudonocardiaceae</taxon>
        <taxon>Actinokineospora</taxon>
    </lineage>
</organism>
<dbReference type="GO" id="GO:0004180">
    <property type="term" value="F:carboxypeptidase activity"/>
    <property type="evidence" value="ECO:0007669"/>
    <property type="project" value="UniProtKB-KW"/>
</dbReference>
<dbReference type="PANTHER" id="PTHR46825">
    <property type="entry name" value="D-ALANYL-D-ALANINE-CARBOXYPEPTIDASE/ENDOPEPTIDASE AMPH"/>
    <property type="match status" value="1"/>
</dbReference>
<name>A0A1G6SMJ2_9PSEU</name>
<protein>
    <submittedName>
        <fullName evidence="2">D-alanyl-D-alanine carboxypeptidase</fullName>
    </submittedName>
</protein>
<gene>
    <name evidence="2" type="ORF">SAMN05216174_10838</name>
</gene>
<keyword evidence="2" id="KW-0378">Hydrolase</keyword>
<dbReference type="InterPro" id="IPR050491">
    <property type="entry name" value="AmpC-like"/>
</dbReference>
<dbReference type="PANTHER" id="PTHR46825:SF7">
    <property type="entry name" value="D-ALANYL-D-ALANINE CARBOXYPEPTIDASE"/>
    <property type="match status" value="1"/>
</dbReference>
<dbReference type="InterPro" id="IPR001466">
    <property type="entry name" value="Beta-lactam-related"/>
</dbReference>
<evidence type="ECO:0000259" key="1">
    <source>
        <dbReference type="Pfam" id="PF00144"/>
    </source>
</evidence>
<dbReference type="Pfam" id="PF00144">
    <property type="entry name" value="Beta-lactamase"/>
    <property type="match status" value="1"/>
</dbReference>
<feature type="domain" description="Beta-lactamase-related" evidence="1">
    <location>
        <begin position="1"/>
        <end position="185"/>
    </location>
</feature>
<sequence length="191" mass="20135">MVIEQVTGRPYGESIRDGIIRPLRLSGTTVPGADTRIHGPHARAYEAVTVDGRTKHIDVTKANPTFQWAAAEIVSTAPDLDRFLVALMSGELLPPAQTAELFAVPDVAAHDGDDDPANDVPAHFGGGIGRFAVAGVEFWGKTGDRPGFASGVGAVRDLSRRLVYSLNTLHMGGDEQPETARRIIAAASGVG</sequence>
<evidence type="ECO:0000313" key="3">
    <source>
        <dbReference type="Proteomes" id="UP000199501"/>
    </source>
</evidence>
<dbReference type="STRING" id="1271860.SAMN05216174_10838"/>
<dbReference type="AlphaFoldDB" id="A0A1G6SMJ2"/>
<keyword evidence="2" id="KW-0121">Carboxypeptidase</keyword>
<proteinExistence type="predicted"/>
<keyword evidence="2" id="KW-0645">Protease</keyword>
<accession>A0A1G6SMJ2</accession>
<dbReference type="EMBL" id="FMZZ01000008">
    <property type="protein sequence ID" value="SDD17427.1"/>
    <property type="molecule type" value="Genomic_DNA"/>
</dbReference>
<evidence type="ECO:0000313" key="2">
    <source>
        <dbReference type="EMBL" id="SDD17427.1"/>
    </source>
</evidence>
<dbReference type="Gene3D" id="3.40.710.10">
    <property type="entry name" value="DD-peptidase/beta-lactamase superfamily"/>
    <property type="match status" value="1"/>
</dbReference>
<keyword evidence="3" id="KW-1185">Reference proteome</keyword>
<dbReference type="Proteomes" id="UP000199501">
    <property type="component" value="Unassembled WGS sequence"/>
</dbReference>
<reference evidence="3" key="1">
    <citation type="submission" date="2016-10" db="EMBL/GenBank/DDBJ databases">
        <authorList>
            <person name="Varghese N."/>
            <person name="Submissions S."/>
        </authorList>
    </citation>
    <scope>NUCLEOTIDE SEQUENCE [LARGE SCALE GENOMIC DNA]</scope>
    <source>
        <strain evidence="3">IBRC-M 10403</strain>
    </source>
</reference>
<dbReference type="InterPro" id="IPR012338">
    <property type="entry name" value="Beta-lactam/transpept-like"/>
</dbReference>